<evidence type="ECO:0000259" key="1">
    <source>
        <dbReference type="PROSITE" id="PS51717"/>
    </source>
</evidence>
<dbReference type="Proteomes" id="UP000030762">
    <property type="component" value="Unassembled WGS sequence"/>
</dbReference>
<keyword evidence="3" id="KW-1185">Reference proteome</keyword>
<dbReference type="PANTHER" id="PTHR22796">
    <property type="entry name" value="URG4-RELATED"/>
    <property type="match status" value="1"/>
</dbReference>
<dbReference type="VEuPathDB" id="FungiDB:SDRG_03083"/>
<protein>
    <recommendedName>
        <fullName evidence="1">VLIG-type G domain-containing protein</fullName>
    </recommendedName>
</protein>
<dbReference type="GeneID" id="19943810"/>
<dbReference type="PANTHER" id="PTHR22796:SF1">
    <property type="entry name" value="VWFA DOMAIN-CONTAINING PROTEIN"/>
    <property type="match status" value="1"/>
</dbReference>
<dbReference type="OrthoDB" id="1597724at2759"/>
<dbReference type="Pfam" id="PF25683">
    <property type="entry name" value="URGCP_GTPase"/>
    <property type="match status" value="1"/>
</dbReference>
<dbReference type="RefSeq" id="XP_008606926.1">
    <property type="nucleotide sequence ID" value="XM_008608704.1"/>
</dbReference>
<dbReference type="InterPro" id="IPR027417">
    <property type="entry name" value="P-loop_NTPase"/>
</dbReference>
<sequence length="1900" mass="208736">MGDCHEVPTSTAAACGLTYAAHLHCASGAVDAMATTSVLVTYKSTPIKSLRFRPASLRLSQRALHAASSVTDDASAIAFLNDFGSHVLCGDVHFGGVLFHVVEVSVAQATPISVLRAACDTAATKCLSVPYSTMAYGFGVDVYAGTLGSNGREQPCEITTSFETTGVPAASFVLYCALLAANNDLWTMVDRPVSSPVAVWDLVAAHDGTHDAVSLVRDAWIKLASTYPSPVVSAALLRARIDAWYTAHRAYARAPTMTSFATAKDAASVIADDAEAVDSAGEMARLVASLLEYDTVFDLDTTAHCMRRPAVQKRLSDLVTSGKPLQPLDTLYDQILKAFLAKAAPPVRLAGDVDTALSRSVLLAAIVADIQHTDALAWQPPAMATVDVPYALEAIASTLFVAPTPDTTRVMALCHTLFAASGCDAYWKVATKYGWSLEGGFAYELQKDHVDAMVGAMHEAYVEDPYATDSDDDEPPSEDLPALVWFVLKHRLSFKEEIYAGNTTKGAARTTRQGKSVKQFSQSTVVLNALESFTASLTPGARVEVFRALLDQQYLVPCILSTARAFRRLVSVLELVETETTAGVQCVAKNTTATRVAVISNRPMRCSVTHNWIKNVFHVNSAHCLDRSLGNSFTEHATVAELGWGFVESNSSLCTTVMVLHIVGVCSTQLCRFVESFADVVVVDGAVSPLTSHPRTFCWQDVRGDDEEDYESNAGDNPVLLRCPLHLFHQKIADHICRTGSAVSNAMVRVPVAQLPFGPEDVVLSMRTTVADEVFAATDLSTLRSSTLKLQTLFAEESTLQLRLQRQTLAPDHQLLQCEIDKLQLQYVDLVAPVATHALAQYFVNVLLQPTVAQREILFLDLEHRLSKSCEGGAAKALTRVEHLWRELSHLFAIHPSTFVELPSLAAQHLVDGFPLELMDGDAASVNTFWIKAVLRALSDLLPRGARVFVLSVSGIQSSGKSTLLNYMFGVRLRTDVAQCTTGINLQLLACEGCASYEYVLLLDTEGLRSPERLRMPDGVWRDNRMATLSVLPADAAIVLTKGESTTTTNDVLSIVHSVFVNSGLVEAHTGHVATKIYFAFSQIDVSDTKKMTTSISELLKSLQERAADIQELRGTPLAAETGLLRNFKVDKDDETQSDVRFFGTADALSSPLKPNDFSKRVLRFRDYIQAQATDGKREVRTVAEIMDDLDLVWHCIGSANFELDFKSVHERLVYDTLVKSMNDHTCKLAAAYATAVDKTLQLMVTYCTGNLEHLAPECSTFQKFMEDQVKADVLRESESFTAALSLPKYAKWSDMGRDWGHTKSAHLKHARRLVRAKFDHLFLHETHVQRYKDTLLKQILALRDDPQRSMRDFDELFRGVLADVRAKDAPLAGKVRRLTIETLHTSNIFTIDELNMVETSGLVLRDGASLADCFSRAPNVSAADQVADSIADQVRSRLANVDQYSPGVVTEVARDLQEQLSHMAPADKAVGLSSLISTLGLELAEIQAKWDETNSIVACVAACEGTMRQFAQDVCNGFQAADLLARTLQTWLKDQLPKAFEEELVSHVSVSLQSAPWVLDAEAMQAELDLALLQAIRRRDVKLILDRIDNPVTHTTEVMTRLIAVAVQQCFVQVSNNLVARVQSALEQAAGVAAEAKSQRGAAFLAELRAALMSNLKRRGTSCLIESLPRPCSDVFNCNDQEPHLFDSADAIVPRRLLQTLMTCKRLLRPSNQVSASIATSVRQHIQDESFGSANGVMPRCGKPCPMCKCPCTKALGHVSSEDRSHDTHHQPQGLVGTYEYEPLHYLVVDSCPTSVEKDADIVFRDGTRHRYREFDKAFPDWAIPRVTQPLPLREYIFAKYQKQLAIKFKRPASIDIPPSYRHDLRNLERQISYVARPAQILGTSRPATRQATRRERSS</sequence>
<dbReference type="PROSITE" id="PS51717">
    <property type="entry name" value="G_VLIG"/>
    <property type="match status" value="1"/>
</dbReference>
<organism evidence="2 3">
    <name type="scientific">Saprolegnia diclina (strain VS20)</name>
    <dbReference type="NCBI Taxonomy" id="1156394"/>
    <lineage>
        <taxon>Eukaryota</taxon>
        <taxon>Sar</taxon>
        <taxon>Stramenopiles</taxon>
        <taxon>Oomycota</taxon>
        <taxon>Saprolegniomycetes</taxon>
        <taxon>Saprolegniales</taxon>
        <taxon>Saprolegniaceae</taxon>
        <taxon>Saprolegnia</taxon>
    </lineage>
</organism>
<feature type="domain" description="VLIG-type G" evidence="1">
    <location>
        <begin position="945"/>
        <end position="1056"/>
    </location>
</feature>
<dbReference type="OMA" id="EYEPLHY"/>
<evidence type="ECO:0000313" key="2">
    <source>
        <dbReference type="EMBL" id="EQC39654.1"/>
    </source>
</evidence>
<dbReference type="InterPro" id="IPR030383">
    <property type="entry name" value="G_VLIG_dom"/>
</dbReference>
<dbReference type="InParanoid" id="T0QNI6"/>
<dbReference type="Gene3D" id="3.40.50.300">
    <property type="entry name" value="P-loop containing nucleotide triphosphate hydrolases"/>
    <property type="match status" value="1"/>
</dbReference>
<dbReference type="SUPFAM" id="SSF52540">
    <property type="entry name" value="P-loop containing nucleoside triphosphate hydrolases"/>
    <property type="match status" value="1"/>
</dbReference>
<reference evidence="2 3" key="1">
    <citation type="submission" date="2012-04" db="EMBL/GenBank/DDBJ databases">
        <title>The Genome Sequence of Saprolegnia declina VS20.</title>
        <authorList>
            <consortium name="The Broad Institute Genome Sequencing Platform"/>
            <person name="Russ C."/>
            <person name="Nusbaum C."/>
            <person name="Tyler B."/>
            <person name="van West P."/>
            <person name="Dieguez-Uribeondo J."/>
            <person name="de Bruijn I."/>
            <person name="Tripathy S."/>
            <person name="Jiang R."/>
            <person name="Young S.K."/>
            <person name="Zeng Q."/>
            <person name="Gargeya S."/>
            <person name="Fitzgerald M."/>
            <person name="Haas B."/>
            <person name="Abouelleil A."/>
            <person name="Alvarado L."/>
            <person name="Arachchi H.M."/>
            <person name="Berlin A."/>
            <person name="Chapman S.B."/>
            <person name="Goldberg J."/>
            <person name="Griggs A."/>
            <person name="Gujja S."/>
            <person name="Hansen M."/>
            <person name="Howarth C."/>
            <person name="Imamovic A."/>
            <person name="Larimer J."/>
            <person name="McCowen C."/>
            <person name="Montmayeur A."/>
            <person name="Murphy C."/>
            <person name="Neiman D."/>
            <person name="Pearson M."/>
            <person name="Priest M."/>
            <person name="Roberts A."/>
            <person name="Saif S."/>
            <person name="Shea T."/>
            <person name="Sisk P."/>
            <person name="Sykes S."/>
            <person name="Wortman J."/>
            <person name="Nusbaum C."/>
            <person name="Birren B."/>
        </authorList>
    </citation>
    <scope>NUCLEOTIDE SEQUENCE [LARGE SCALE GENOMIC DNA]</scope>
    <source>
        <strain evidence="2 3">VS20</strain>
    </source>
</reference>
<dbReference type="EMBL" id="JH767138">
    <property type="protein sequence ID" value="EQC39654.1"/>
    <property type="molecule type" value="Genomic_DNA"/>
</dbReference>
<dbReference type="eggNOG" id="ENOG502RR3F">
    <property type="taxonomic scope" value="Eukaryota"/>
</dbReference>
<gene>
    <name evidence="2" type="ORF">SDRG_03083</name>
</gene>
<accession>T0QNI6</accession>
<evidence type="ECO:0000313" key="3">
    <source>
        <dbReference type="Proteomes" id="UP000030762"/>
    </source>
</evidence>
<name>T0QNI6_SAPDV</name>
<proteinExistence type="predicted"/>
<dbReference type="GO" id="GO:0005525">
    <property type="term" value="F:GTP binding"/>
    <property type="evidence" value="ECO:0007669"/>
    <property type="project" value="InterPro"/>
</dbReference>